<dbReference type="AlphaFoldDB" id="A0AAD5VX35"/>
<evidence type="ECO:0000256" key="2">
    <source>
        <dbReference type="SAM" id="MobiDB-lite"/>
    </source>
</evidence>
<dbReference type="InterPro" id="IPR036322">
    <property type="entry name" value="WD40_repeat_dom_sf"/>
</dbReference>
<dbReference type="PANTHER" id="PTHR22840:SF12">
    <property type="entry name" value="WD REPEAT-CONTAINING PROTEIN 36"/>
    <property type="match status" value="1"/>
</dbReference>
<name>A0AAD5VX35_9AGAR</name>
<evidence type="ECO:0000313" key="5">
    <source>
        <dbReference type="EMBL" id="KAJ3567728.1"/>
    </source>
</evidence>
<proteinExistence type="predicted"/>
<dbReference type="SMART" id="SM00320">
    <property type="entry name" value="WD40"/>
    <property type="match status" value="9"/>
</dbReference>
<accession>A0AAD5VX35</accession>
<dbReference type="PROSITE" id="PS50294">
    <property type="entry name" value="WD_REPEATS_REGION"/>
    <property type="match status" value="1"/>
</dbReference>
<dbReference type="GO" id="GO:0032040">
    <property type="term" value="C:small-subunit processome"/>
    <property type="evidence" value="ECO:0007669"/>
    <property type="project" value="InterPro"/>
</dbReference>
<dbReference type="Pfam" id="PF25171">
    <property type="entry name" value="Beta-prop_WDR36-Utp21_1st"/>
    <property type="match status" value="1"/>
</dbReference>
<feature type="region of interest" description="Disordered" evidence="2">
    <location>
        <begin position="1"/>
        <end position="29"/>
    </location>
</feature>
<dbReference type="GO" id="GO:0006364">
    <property type="term" value="P:rRNA processing"/>
    <property type="evidence" value="ECO:0007669"/>
    <property type="project" value="InterPro"/>
</dbReference>
<feature type="domain" description="WDR36/Utp21 N-terminal" evidence="4">
    <location>
        <begin position="69"/>
        <end position="349"/>
    </location>
</feature>
<feature type="repeat" description="WD" evidence="1">
    <location>
        <begin position="315"/>
        <end position="346"/>
    </location>
</feature>
<evidence type="ECO:0000259" key="3">
    <source>
        <dbReference type="Pfam" id="PF04192"/>
    </source>
</evidence>
<comment type="caution">
    <text evidence="5">The sequence shown here is derived from an EMBL/GenBank/DDBJ whole genome shotgun (WGS) entry which is preliminary data.</text>
</comment>
<feature type="domain" description="WDR36/Utp21 C-terminal" evidence="3">
    <location>
        <begin position="753"/>
        <end position="951"/>
    </location>
</feature>
<organism evidence="5 6">
    <name type="scientific">Leucocoprinus birnbaumii</name>
    <dbReference type="NCBI Taxonomy" id="56174"/>
    <lineage>
        <taxon>Eukaryota</taxon>
        <taxon>Fungi</taxon>
        <taxon>Dikarya</taxon>
        <taxon>Basidiomycota</taxon>
        <taxon>Agaricomycotina</taxon>
        <taxon>Agaricomycetes</taxon>
        <taxon>Agaricomycetidae</taxon>
        <taxon>Agaricales</taxon>
        <taxon>Agaricineae</taxon>
        <taxon>Agaricaceae</taxon>
        <taxon>Leucocoprinus</taxon>
    </lineage>
</organism>
<dbReference type="Pfam" id="PF25168">
    <property type="entry name" value="Beta-prop_WDR36-Utp21_2nd"/>
    <property type="match status" value="1"/>
</dbReference>
<dbReference type="GO" id="GO:0034388">
    <property type="term" value="C:Pwp2p-containing subcomplex of 90S preribosome"/>
    <property type="evidence" value="ECO:0007669"/>
    <property type="project" value="TreeGrafter"/>
</dbReference>
<dbReference type="Pfam" id="PF04192">
    <property type="entry name" value="Utp21"/>
    <property type="match status" value="1"/>
</dbReference>
<dbReference type="Gene3D" id="2.130.10.10">
    <property type="entry name" value="YVTN repeat-like/Quinoprotein amine dehydrogenase"/>
    <property type="match status" value="2"/>
</dbReference>
<dbReference type="SUPFAM" id="SSF50978">
    <property type="entry name" value="WD40 repeat-like"/>
    <property type="match status" value="1"/>
</dbReference>
<evidence type="ECO:0008006" key="7">
    <source>
        <dbReference type="Google" id="ProtNLM"/>
    </source>
</evidence>
<dbReference type="SUPFAM" id="SSF50998">
    <property type="entry name" value="Quinoprotein alcohol dehydrogenase-like"/>
    <property type="match status" value="1"/>
</dbReference>
<keyword evidence="6" id="KW-1185">Reference proteome</keyword>
<gene>
    <name evidence="5" type="ORF">NP233_g6183</name>
</gene>
<protein>
    <recommendedName>
        <fullName evidence="7">Utp21-domain-containing protein</fullName>
    </recommendedName>
</protein>
<evidence type="ECO:0000256" key="1">
    <source>
        <dbReference type="PROSITE-ProRule" id="PRU00221"/>
    </source>
</evidence>
<evidence type="ECO:0000259" key="4">
    <source>
        <dbReference type="Pfam" id="PF25171"/>
    </source>
</evidence>
<evidence type="ECO:0000313" key="6">
    <source>
        <dbReference type="Proteomes" id="UP001213000"/>
    </source>
</evidence>
<sequence length="954" mass="104930">MTDEAMNVDATSPPPRKRQRQDKPISVHKSREPRLFAPFRALGLITNHVPFALQTRSFKGATDGPRIHILTCLGKAWALWEGGKMTLLFVGPDAREHISSLALDGDAVWAAAGPSAIKYLRGKPVTTLTNPLDTSLSCITIFGSSLLALTEDGQRMLIWNTTDGELVSSIQFDRDFTATSILHPATYVNKVLISSSQGTLQLWNIKTGSCIYKYSLSKLTSSPESSPTNPVLGCAITALVQSPAIDVVGIGFTSGEISVYDVRLDERLMRMHMDGGIRALGFRNDGQPILASASAAGHIALWDLNNGGRLLHMLRGAHDGPVTAVEWVPGQPVLVTSGEDNSVKQWLFDSPTSPPRLLKSRSGHHAPPHLIRYYGDDGKQLLTASRDRSLRCTSVVRDSRSFELSQGSLAKKATSLSIPVASLKFPPVHSIAYSTTRYKDWDDILTSHTDETFARSWTMPNKRLGKHTFGFVESGKGKGKERSPVGSVKDVCVTACGNFGLAGSSTGQIHMWNMQSGIKRKSYDVGTCPPEAVSRLRNGAKKKERTITGIATDPLNQVVIASTLDGTLNFFDFQTTTLEHTVVLPSATVSIQLHRDSGLLAVICDDMVIRVVDIETRRIVRELGGFRGRALDMTFSTDARWLIVSSLDSIIRTFDLPTGRLIDAFKTSSVATSVTFSPTGDFLATAHVDSVGVFLWANRAQYTNVSFQGITEDDIQNVSLPSMQGTAEDDALEALSALTVEDTPPDVFSTPPQLDGELITLTLLPRSRWQTLLNLEVIQQRNKPKEPPKPIEKAPFFLPTLPGVETRFATADKESKESKKPTRRLDKAASNAESAFIKKLMEEDPEGDYEGFFHQAKLLQPAALELELRSLTSLEHLNTFMHALVRRLVTHRDFEAIEALMNVFLRLHPDVLITNEELKKGLDELEEVQRRESRRVLELISSSLGTLGFVRDTL</sequence>
<reference evidence="5" key="1">
    <citation type="submission" date="2022-07" db="EMBL/GenBank/DDBJ databases">
        <title>Genome Sequence of Leucocoprinus birnbaumii.</title>
        <authorList>
            <person name="Buettner E."/>
        </authorList>
    </citation>
    <scope>NUCLEOTIDE SEQUENCE</scope>
    <source>
        <strain evidence="5">VT141</strain>
    </source>
</reference>
<dbReference type="PROSITE" id="PS50082">
    <property type="entry name" value="WD_REPEATS_2"/>
    <property type="match status" value="1"/>
</dbReference>
<dbReference type="InterPro" id="IPR011047">
    <property type="entry name" value="Quinoprotein_ADH-like_sf"/>
</dbReference>
<keyword evidence="1" id="KW-0853">WD repeat</keyword>
<dbReference type="EMBL" id="JANIEX010000392">
    <property type="protein sequence ID" value="KAJ3567728.1"/>
    <property type="molecule type" value="Genomic_DNA"/>
</dbReference>
<dbReference type="InterPro" id="IPR015943">
    <property type="entry name" value="WD40/YVTN_repeat-like_dom_sf"/>
</dbReference>
<dbReference type="Proteomes" id="UP001213000">
    <property type="component" value="Unassembled WGS sequence"/>
</dbReference>
<dbReference type="PANTHER" id="PTHR22840">
    <property type="entry name" value="WD REPEAT-CONTAINING PROTEIN 36"/>
    <property type="match status" value="1"/>
</dbReference>
<dbReference type="InterPro" id="IPR007319">
    <property type="entry name" value="WDR36/Utp21_C"/>
</dbReference>
<dbReference type="InterPro" id="IPR059157">
    <property type="entry name" value="WDR36-Utp21_N"/>
</dbReference>
<dbReference type="InterPro" id="IPR001680">
    <property type="entry name" value="WD40_rpt"/>
</dbReference>